<dbReference type="Proteomes" id="UP000885672">
    <property type="component" value="Unassembled WGS sequence"/>
</dbReference>
<evidence type="ECO:0000259" key="3">
    <source>
        <dbReference type="Pfam" id="PF13231"/>
    </source>
</evidence>
<dbReference type="InterPro" id="IPR052384">
    <property type="entry name" value="TMTC_O-mannosyltransferase"/>
</dbReference>
<keyword evidence="2" id="KW-1133">Transmembrane helix</keyword>
<evidence type="ECO:0000256" key="1">
    <source>
        <dbReference type="PROSITE-ProRule" id="PRU00339"/>
    </source>
</evidence>
<accession>A0A7V0T511</accession>
<dbReference type="InterPro" id="IPR038731">
    <property type="entry name" value="RgtA/B/C-like"/>
</dbReference>
<dbReference type="GO" id="GO:0035269">
    <property type="term" value="P:protein O-linked glycosylation via mannose"/>
    <property type="evidence" value="ECO:0007669"/>
    <property type="project" value="TreeGrafter"/>
</dbReference>
<proteinExistence type="predicted"/>
<gene>
    <name evidence="4" type="ORF">ENN51_01370</name>
</gene>
<feature type="repeat" description="TPR" evidence="1">
    <location>
        <begin position="467"/>
        <end position="500"/>
    </location>
</feature>
<dbReference type="InterPro" id="IPR019734">
    <property type="entry name" value="TPR_rpt"/>
</dbReference>
<dbReference type="InterPro" id="IPR011990">
    <property type="entry name" value="TPR-like_helical_dom_sf"/>
</dbReference>
<protein>
    <submittedName>
        <fullName evidence="4">Tetratricopeptide repeat protein</fullName>
    </submittedName>
</protein>
<keyword evidence="1" id="KW-0802">TPR repeat</keyword>
<dbReference type="PANTHER" id="PTHR44216:SF3">
    <property type="entry name" value="PROTEIN O-MANNOSYL-TRANSFERASE TMTC2"/>
    <property type="match status" value="1"/>
</dbReference>
<feature type="transmembrane region" description="Helical" evidence="2">
    <location>
        <begin position="175"/>
        <end position="192"/>
    </location>
</feature>
<dbReference type="AlphaFoldDB" id="A0A7V0T511"/>
<organism evidence="4">
    <name type="scientific">candidate division WOR-3 bacterium</name>
    <dbReference type="NCBI Taxonomy" id="2052148"/>
    <lineage>
        <taxon>Bacteria</taxon>
        <taxon>Bacteria division WOR-3</taxon>
    </lineage>
</organism>
<evidence type="ECO:0000313" key="4">
    <source>
        <dbReference type="EMBL" id="HDQ98926.1"/>
    </source>
</evidence>
<feature type="transmembrane region" description="Helical" evidence="2">
    <location>
        <begin position="199"/>
        <end position="227"/>
    </location>
</feature>
<dbReference type="Gene3D" id="1.25.40.10">
    <property type="entry name" value="Tetratricopeptide repeat domain"/>
    <property type="match status" value="2"/>
</dbReference>
<feature type="transmembrane region" description="Helical" evidence="2">
    <location>
        <begin position="30"/>
        <end position="48"/>
    </location>
</feature>
<feature type="transmembrane region" description="Helical" evidence="2">
    <location>
        <begin position="239"/>
        <end position="256"/>
    </location>
</feature>
<dbReference type="GO" id="GO:0000030">
    <property type="term" value="F:mannosyltransferase activity"/>
    <property type="evidence" value="ECO:0007669"/>
    <property type="project" value="TreeGrafter"/>
</dbReference>
<keyword evidence="2" id="KW-0472">Membrane</keyword>
<sequence length="688" mass="75163">MHRFTSRSGPENGGLSRFAAAAGPFLKTPAGLSLVLTAVALIAVAIYLPTIEYGFVWDDVSLIVENPSLVSARPWDLLGQGFWHGATDAPEGPAAFYYRPLATLSFWADLKLAGTNPGWFHLVNAILNTLVALLVVLIVRELLNSTIWGGIAGLLFATHSSHVEAVAFISGRTDLLLTLFMTVAAFGLFRALRRGEPGWYFVVPVGYLFALLSKETAILFPVLVALAPLLTGGAYTRRHWLTTGACLLVGLGWLFLRAQAVGPGLPFPAGVSPLARLTVVANDLGLYLRMFIWPFVHRVKYPADPSFANLTPLAIAALLFLVTMPLLAVRRRYRVVSVGFLWALLFLLPVVNIVPLGPEAAERLLYLPSAGLIIILITLAARGLPGRARLRTASAAFLVLLSLAFATDGILRSRVWRNELRLFSTMVAEAPGAPSPYANLANVIAPTDPDSALVLYYKALSRDQGHIRAHINVGILQSRLGDHRQSVHHFRIANELRPNSRQILNNLGLAFLAAGRADSALVYLNRAVAADAHREADPTGIMLNRSVALDAVGYPDSADAELRRLVEHAPRFVPARLVFADRFERRGRYDSTLHYLRSVLELEPNRPEHHNRLGTVLVMLGDTTAAADHYARALTLNRDFIPALFNQAILTAARGDTAAAVRLAERAWRLRPDVEAIAELYHLLSGQD</sequence>
<dbReference type="SUPFAM" id="SSF48452">
    <property type="entry name" value="TPR-like"/>
    <property type="match status" value="1"/>
</dbReference>
<comment type="caution">
    <text evidence="4">The sequence shown here is derived from an EMBL/GenBank/DDBJ whole genome shotgun (WGS) entry which is preliminary data.</text>
</comment>
<feature type="transmembrane region" description="Helical" evidence="2">
    <location>
        <begin position="119"/>
        <end position="139"/>
    </location>
</feature>
<reference evidence="4" key="1">
    <citation type="journal article" date="2020" name="mSystems">
        <title>Genome- and Community-Level Interaction Insights into Carbon Utilization and Element Cycling Functions of Hydrothermarchaeota in Hydrothermal Sediment.</title>
        <authorList>
            <person name="Zhou Z."/>
            <person name="Liu Y."/>
            <person name="Xu W."/>
            <person name="Pan J."/>
            <person name="Luo Z.H."/>
            <person name="Li M."/>
        </authorList>
    </citation>
    <scope>NUCLEOTIDE SEQUENCE [LARGE SCALE GENOMIC DNA]</scope>
    <source>
        <strain evidence="4">SpSt-1182</strain>
    </source>
</reference>
<name>A0A7V0T511_UNCW3</name>
<dbReference type="SMART" id="SM00028">
    <property type="entry name" value="TPR"/>
    <property type="match status" value="5"/>
</dbReference>
<keyword evidence="2" id="KW-0812">Transmembrane</keyword>
<evidence type="ECO:0000256" key="2">
    <source>
        <dbReference type="SAM" id="Phobius"/>
    </source>
</evidence>
<dbReference type="PROSITE" id="PS50005">
    <property type="entry name" value="TPR"/>
    <property type="match status" value="2"/>
</dbReference>
<feature type="transmembrane region" description="Helical" evidence="2">
    <location>
        <begin position="335"/>
        <end position="357"/>
    </location>
</feature>
<feature type="transmembrane region" description="Helical" evidence="2">
    <location>
        <begin position="393"/>
        <end position="411"/>
    </location>
</feature>
<feature type="transmembrane region" description="Helical" evidence="2">
    <location>
        <begin position="363"/>
        <end position="381"/>
    </location>
</feature>
<dbReference type="Pfam" id="PF13231">
    <property type="entry name" value="PMT_2"/>
    <property type="match status" value="1"/>
</dbReference>
<dbReference type="Pfam" id="PF13432">
    <property type="entry name" value="TPR_16"/>
    <property type="match status" value="2"/>
</dbReference>
<feature type="repeat" description="TPR" evidence="1">
    <location>
        <begin position="607"/>
        <end position="640"/>
    </location>
</feature>
<feature type="transmembrane region" description="Helical" evidence="2">
    <location>
        <begin position="307"/>
        <end position="328"/>
    </location>
</feature>
<feature type="domain" description="Glycosyltransferase RgtA/B/C/D-like" evidence="3">
    <location>
        <begin position="107"/>
        <end position="254"/>
    </location>
</feature>
<dbReference type="PANTHER" id="PTHR44216">
    <property type="entry name" value="PROTEIN O-MANNOSYL-TRANSFERASE TMTC2"/>
    <property type="match status" value="1"/>
</dbReference>
<dbReference type="EMBL" id="DSBX01000050">
    <property type="protein sequence ID" value="HDQ98926.1"/>
    <property type="molecule type" value="Genomic_DNA"/>
</dbReference>